<feature type="region of interest" description="Disordered" evidence="1">
    <location>
        <begin position="143"/>
        <end position="166"/>
    </location>
</feature>
<feature type="region of interest" description="Disordered" evidence="1">
    <location>
        <begin position="775"/>
        <end position="802"/>
    </location>
</feature>
<feature type="region of interest" description="Disordered" evidence="1">
    <location>
        <begin position="1169"/>
        <end position="1289"/>
    </location>
</feature>
<evidence type="ECO:0000313" key="2">
    <source>
        <dbReference type="EMBL" id="CUS20336.1"/>
    </source>
</evidence>
<gene>
    <name evidence="2" type="ORF">LAQU0_S01e04346g</name>
</gene>
<evidence type="ECO:0000313" key="3">
    <source>
        <dbReference type="Proteomes" id="UP000236544"/>
    </source>
</evidence>
<keyword evidence="3" id="KW-1185">Reference proteome</keyword>
<accession>A0A0P1KLR9</accession>
<feature type="compositionally biased region" description="Basic and acidic residues" evidence="1">
    <location>
        <begin position="419"/>
        <end position="440"/>
    </location>
</feature>
<dbReference type="OrthoDB" id="4070768at2759"/>
<feature type="compositionally biased region" description="Basic and acidic residues" evidence="1">
    <location>
        <begin position="1"/>
        <end position="11"/>
    </location>
</feature>
<evidence type="ECO:0000256" key="1">
    <source>
        <dbReference type="SAM" id="MobiDB-lite"/>
    </source>
</evidence>
<organism evidence="2 3">
    <name type="scientific">Lachancea quebecensis</name>
    <dbReference type="NCBI Taxonomy" id="1654605"/>
    <lineage>
        <taxon>Eukaryota</taxon>
        <taxon>Fungi</taxon>
        <taxon>Dikarya</taxon>
        <taxon>Ascomycota</taxon>
        <taxon>Saccharomycotina</taxon>
        <taxon>Saccharomycetes</taxon>
        <taxon>Saccharomycetales</taxon>
        <taxon>Saccharomycetaceae</taxon>
        <taxon>Lachancea</taxon>
    </lineage>
</organism>
<feature type="region of interest" description="Disordered" evidence="1">
    <location>
        <begin position="180"/>
        <end position="440"/>
    </location>
</feature>
<feature type="compositionally biased region" description="Acidic residues" evidence="1">
    <location>
        <begin position="306"/>
        <end position="353"/>
    </location>
</feature>
<feature type="compositionally biased region" description="Polar residues" evidence="1">
    <location>
        <begin position="1184"/>
        <end position="1201"/>
    </location>
</feature>
<feature type="compositionally biased region" description="Polar residues" evidence="1">
    <location>
        <begin position="365"/>
        <end position="379"/>
    </location>
</feature>
<feature type="region of interest" description="Disordered" evidence="1">
    <location>
        <begin position="1"/>
        <end position="31"/>
    </location>
</feature>
<feature type="compositionally biased region" description="Polar residues" evidence="1">
    <location>
        <begin position="287"/>
        <end position="302"/>
    </location>
</feature>
<feature type="compositionally biased region" description="Low complexity" evidence="1">
    <location>
        <begin position="775"/>
        <end position="784"/>
    </location>
</feature>
<feature type="compositionally biased region" description="Basic and acidic residues" evidence="1">
    <location>
        <begin position="150"/>
        <end position="159"/>
    </location>
</feature>
<feature type="compositionally biased region" description="Acidic residues" evidence="1">
    <location>
        <begin position="403"/>
        <end position="418"/>
    </location>
</feature>
<protein>
    <submittedName>
        <fullName evidence="2">LAQU0S01e04346g1_1</fullName>
    </submittedName>
</protein>
<sequence length="1409" mass="156368">MHYSRSQEQERAFSVMSDHNRDKNLTFPRSNLPRKGLVRYNSAFRRRKLGKEHQPFKELRSIEKRVSKPLSSLSSQWDSKLNDNSSEALTWAQSFINRGKNLLKLMNEDELRFEKSLEEQRKRSQVREKYVDLLLRQPDEFKSASIESSNSRDESERYGTDTSFKNYEDTLNDSLAFTERANSSTASRSSDQYGEHSDLEGPAPGPEDGAASDSQNDAGIAEGDDVIIMLSDEESERSSSSVPVSSQNHDLSKLERPATSSDEGSDDLENSSKSFDEMHDSSEVDITLSSSSGEENPDQVENVNGDGDESVIDEDESEDEDEVEDENENENENENEEEVGVEDRRDEEDEENDEIKIGNDIANKTGESLNPVFTGSSIQVEDVEVGDEDTDQDEYGQEKGFEVDIEEDLGVVGDEGDDRDTGNDQEEHHTFDSDGRDDHEVTIVRGILSAEDEANESYSYEDIACRAMDQIDRNQAVNAEPSPSIIENNGIGSNGNYGLRDISDPGHAPQKSEATSSTPGNLVDSKRDEMAVKHILKSLDDEKMSLHEEQGVDSTVMISEDDEVSEGLNTKHKEQNEMLNTVFAEDSFHLHSIDQGEISSFINDSAYFSCNPENLVAKEESSVTKQEQKPVSHTFESKALKAREHALVYFDSYYSSSDEKESVSKMEKDAIDEYVSPFETDPFQREEPELEIQNLQKVMAVFETGPSHQTKNVANSNSSITQEVTQEADKNLAKECLPHMALDDNQSDAGEIGKAKVCPEKVNINEALNISNSSNFGRNNNDNVNDVDDSGKKTFTSKDPKNSRIEKKLQAPASVSECFEGPNLISSPVSASDKLYITQEGDTQLQSPDPVSIKSAKVLEERLEAVNSRQYFEQSASPCNDKEIEEYVTSFLGSDFAQGEQIPEKEKDAASASSENLCVEEMDNYREASVCGAIITEPVVSCPESDEEQPTFFSAIANITQDYDDGNVEVVLQQTSSTDRLLASSACPGFSQKNGDLAGEGVESKTAGEASQGFDSPVKRLYSESFAETLSNNRKKRRYSFFRFFNKKGFKDKRLYWEHRFLPHIGDKWKSLNFVPRLSFWETPYETRANIISKPHDLYSTAKSTLLSVAAKAKDRAASNIRYSSRRLEVPDFVFDADISTDTSSEQSALESEQSGLGIGHFENISSDWQDSEESDDTEHPDSSFRSANNESEISVSDNTPSSLLEISSASNSDTEEGGRAGKPAIGDEKVHIDRGIENDNSFENEKRRKEENLKSSVSLTGSAVSSSSSALGSSTVSSQSPDSASSADIDSVTQTFDIAATPGSFPFKKDSLDKLLKDLFSKAGAKNINTTYEGSTRNQSRPEFTQSNFTLSATTDSFSSLSETDISCTTSSSDDEVEDAIPMNKTLYSLSRRKLRSRLSRKGRKSRI</sequence>
<proteinExistence type="predicted"/>
<dbReference type="Proteomes" id="UP000236544">
    <property type="component" value="Unassembled WGS sequence"/>
</dbReference>
<feature type="compositionally biased region" description="Basic and acidic residues" evidence="1">
    <location>
        <begin position="1226"/>
        <end position="1254"/>
    </location>
</feature>
<feature type="region of interest" description="Disordered" evidence="1">
    <location>
        <begin position="1144"/>
        <end position="1163"/>
    </location>
</feature>
<feature type="region of interest" description="Disordered" evidence="1">
    <location>
        <begin position="474"/>
        <end position="527"/>
    </location>
</feature>
<dbReference type="EMBL" id="LN890560">
    <property type="protein sequence ID" value="CUS20336.1"/>
    <property type="molecule type" value="Genomic_DNA"/>
</dbReference>
<feature type="compositionally biased region" description="Low complexity" evidence="1">
    <location>
        <begin position="1144"/>
        <end position="1155"/>
    </location>
</feature>
<feature type="compositionally biased region" description="Low complexity" evidence="1">
    <location>
        <begin position="1256"/>
        <end position="1289"/>
    </location>
</feature>
<feature type="compositionally biased region" description="Polar residues" evidence="1">
    <location>
        <begin position="180"/>
        <end position="192"/>
    </location>
</feature>
<feature type="compositionally biased region" description="Low complexity" evidence="1">
    <location>
        <begin position="482"/>
        <end position="496"/>
    </location>
</feature>
<reference evidence="3" key="1">
    <citation type="submission" date="2015-10" db="EMBL/GenBank/DDBJ databases">
        <authorList>
            <person name="Devillers H."/>
        </authorList>
    </citation>
    <scope>NUCLEOTIDE SEQUENCE [LARGE SCALE GENOMIC DNA]</scope>
</reference>
<name>A0A0P1KLR9_9SACH</name>
<feature type="compositionally biased region" description="Basic and acidic residues" evidence="1">
    <location>
        <begin position="789"/>
        <end position="802"/>
    </location>
</feature>
<feature type="compositionally biased region" description="Acidic residues" evidence="1">
    <location>
        <begin position="381"/>
        <end position="395"/>
    </location>
</feature>
<feature type="compositionally biased region" description="Low complexity" evidence="1">
    <location>
        <begin position="1202"/>
        <end position="1213"/>
    </location>
</feature>